<dbReference type="Pfam" id="PF00005">
    <property type="entry name" value="ABC_tran"/>
    <property type="match status" value="1"/>
</dbReference>
<organism evidence="5 6">
    <name type="scientific">Donghicola eburneus</name>
    <dbReference type="NCBI Taxonomy" id="393278"/>
    <lineage>
        <taxon>Bacteria</taxon>
        <taxon>Pseudomonadati</taxon>
        <taxon>Pseudomonadota</taxon>
        <taxon>Alphaproteobacteria</taxon>
        <taxon>Rhodobacterales</taxon>
        <taxon>Roseobacteraceae</taxon>
        <taxon>Donghicola</taxon>
    </lineage>
</organism>
<dbReference type="InterPro" id="IPR017871">
    <property type="entry name" value="ABC_transporter-like_CS"/>
</dbReference>
<dbReference type="PROSITE" id="PS00675">
    <property type="entry name" value="SIGMA54_INTERACT_1"/>
    <property type="match status" value="1"/>
</dbReference>
<accession>A0A1M4MV77</accession>
<dbReference type="Gene3D" id="3.40.50.300">
    <property type="entry name" value="P-loop containing nucleotide triphosphate hydrolases"/>
    <property type="match status" value="1"/>
</dbReference>
<evidence type="ECO:0000313" key="6">
    <source>
        <dbReference type="Proteomes" id="UP000184085"/>
    </source>
</evidence>
<dbReference type="InterPro" id="IPR025662">
    <property type="entry name" value="Sigma_54_int_dom_ATP-bd_1"/>
</dbReference>
<dbReference type="AlphaFoldDB" id="A0A1M4MV77"/>
<gene>
    <name evidence="5" type="ORF">KARMA_0336</name>
</gene>
<protein>
    <recommendedName>
        <fullName evidence="4">ABC transporter domain-containing protein</fullName>
    </recommendedName>
</protein>
<dbReference type="SMART" id="SM00382">
    <property type="entry name" value="AAA"/>
    <property type="match status" value="1"/>
</dbReference>
<dbReference type="PANTHER" id="PTHR24220:SF611">
    <property type="entry name" value="ATP-BINDING COMPONENT OF ABC TRANSPORTER-RELATED"/>
    <property type="match status" value="1"/>
</dbReference>
<dbReference type="GO" id="GO:0022857">
    <property type="term" value="F:transmembrane transporter activity"/>
    <property type="evidence" value="ECO:0007669"/>
    <property type="project" value="TreeGrafter"/>
</dbReference>
<dbReference type="InterPro" id="IPR017911">
    <property type="entry name" value="MacB-like_ATP-bd"/>
</dbReference>
<evidence type="ECO:0000313" key="5">
    <source>
        <dbReference type="EMBL" id="SCM66163.1"/>
    </source>
</evidence>
<keyword evidence="6" id="KW-1185">Reference proteome</keyword>
<keyword evidence="3" id="KW-0067">ATP-binding</keyword>
<keyword evidence="1" id="KW-0813">Transport</keyword>
<proteinExistence type="predicted"/>
<dbReference type="InterPro" id="IPR027417">
    <property type="entry name" value="P-loop_NTPase"/>
</dbReference>
<dbReference type="GO" id="GO:0005886">
    <property type="term" value="C:plasma membrane"/>
    <property type="evidence" value="ECO:0007669"/>
    <property type="project" value="TreeGrafter"/>
</dbReference>
<evidence type="ECO:0000256" key="3">
    <source>
        <dbReference type="ARBA" id="ARBA00022840"/>
    </source>
</evidence>
<dbReference type="SUPFAM" id="SSF52540">
    <property type="entry name" value="P-loop containing nucleoside triphosphate hydrolases"/>
    <property type="match status" value="1"/>
</dbReference>
<reference evidence="6" key="1">
    <citation type="submission" date="2016-09" db="EMBL/GenBank/DDBJ databases">
        <authorList>
            <person name="Wibberg D."/>
        </authorList>
    </citation>
    <scope>NUCLEOTIDE SEQUENCE [LARGE SCALE GENOMIC DNA]</scope>
</reference>
<evidence type="ECO:0000259" key="4">
    <source>
        <dbReference type="PROSITE" id="PS50893"/>
    </source>
</evidence>
<keyword evidence="2" id="KW-0547">Nucleotide-binding</keyword>
<dbReference type="RefSeq" id="WP_072703051.1">
    <property type="nucleotide sequence ID" value="NZ_FMJB01000015.1"/>
</dbReference>
<dbReference type="InterPro" id="IPR003439">
    <property type="entry name" value="ABC_transporter-like_ATP-bd"/>
</dbReference>
<dbReference type="GO" id="GO:0005524">
    <property type="term" value="F:ATP binding"/>
    <property type="evidence" value="ECO:0007669"/>
    <property type="project" value="UniProtKB-KW"/>
</dbReference>
<evidence type="ECO:0000256" key="1">
    <source>
        <dbReference type="ARBA" id="ARBA00022448"/>
    </source>
</evidence>
<dbReference type="PROSITE" id="PS50893">
    <property type="entry name" value="ABC_TRANSPORTER_2"/>
    <property type="match status" value="1"/>
</dbReference>
<dbReference type="GO" id="GO:0016887">
    <property type="term" value="F:ATP hydrolysis activity"/>
    <property type="evidence" value="ECO:0007669"/>
    <property type="project" value="InterPro"/>
</dbReference>
<dbReference type="PANTHER" id="PTHR24220">
    <property type="entry name" value="IMPORT ATP-BINDING PROTEIN"/>
    <property type="match status" value="1"/>
</dbReference>
<dbReference type="CDD" id="cd03255">
    <property type="entry name" value="ABC_MJ0796_LolCDE_FtsE"/>
    <property type="match status" value="1"/>
</dbReference>
<feature type="domain" description="ABC transporter" evidence="4">
    <location>
        <begin position="7"/>
        <end position="231"/>
    </location>
</feature>
<evidence type="ECO:0000256" key="2">
    <source>
        <dbReference type="ARBA" id="ARBA00022741"/>
    </source>
</evidence>
<dbReference type="PROSITE" id="PS00211">
    <property type="entry name" value="ABC_TRANSPORTER_1"/>
    <property type="match status" value="1"/>
</dbReference>
<sequence length="232" mass="24683">MTQTPALALTNVQFGWQSRGGFTLSCPSFEVAQGESVLLLGESGSGKSTLLSLICGIITARSGTVAVAGHDLGPLRAGQRDRFRAEQIGVIFQQFNLLPYASVADNIALPLRFAPSRRKRAGDIPATTTTLCRDLGLPEDAPHLKAGQLSVGQQQRVAVARALIGHPPLIVADEPTSALDAATQESFLKLMFNQARQSHASVLMVSHDARLATHFDSTIDLSDIVTTQRSAA</sequence>
<dbReference type="InterPro" id="IPR015854">
    <property type="entry name" value="ABC_transpr_LolD-like"/>
</dbReference>
<name>A0A1M4MV77_9RHOB</name>
<dbReference type="InterPro" id="IPR003593">
    <property type="entry name" value="AAA+_ATPase"/>
</dbReference>
<dbReference type="Proteomes" id="UP000184085">
    <property type="component" value="Unassembled WGS sequence"/>
</dbReference>
<dbReference type="EMBL" id="FMJB01000015">
    <property type="protein sequence ID" value="SCM66163.1"/>
    <property type="molecule type" value="Genomic_DNA"/>
</dbReference>